<evidence type="ECO:0000313" key="3">
    <source>
        <dbReference type="Proteomes" id="UP000028709"/>
    </source>
</evidence>
<dbReference type="STRING" id="558152.IQ37_07505"/>
<feature type="transmembrane region" description="Helical" evidence="1">
    <location>
        <begin position="39"/>
        <end position="60"/>
    </location>
</feature>
<name>A0A086BJQ1_9FLAO</name>
<keyword evidence="1" id="KW-0472">Membrane</keyword>
<sequence>MKRKLFKYKVVYYLAITISLILFLVSTLSLFSVFKDFSIFKFLIAGFSIVVNSFAFVNLVEKYDKAILFLNLSLALFTIFTGYYALILILKNRFHGMMSYPDLKFFLLFVVILFIVNKYKIKGDQDYNEIDNIGQNEE</sequence>
<dbReference type="RefSeq" id="WP_034683292.1">
    <property type="nucleotide sequence ID" value="NZ_CP023049.2"/>
</dbReference>
<keyword evidence="1" id="KW-1133">Transmembrane helix</keyword>
<gene>
    <name evidence="2" type="ORF">IQ37_07505</name>
</gene>
<dbReference type="OrthoDB" id="1263004at2"/>
<dbReference type="EMBL" id="JPRJ01000009">
    <property type="protein sequence ID" value="KFF29165.1"/>
    <property type="molecule type" value="Genomic_DNA"/>
</dbReference>
<feature type="transmembrane region" description="Helical" evidence="1">
    <location>
        <begin position="12"/>
        <end position="33"/>
    </location>
</feature>
<organism evidence="2 3">
    <name type="scientific">Chryseobacterium piperi</name>
    <dbReference type="NCBI Taxonomy" id="558152"/>
    <lineage>
        <taxon>Bacteria</taxon>
        <taxon>Pseudomonadati</taxon>
        <taxon>Bacteroidota</taxon>
        <taxon>Flavobacteriia</taxon>
        <taxon>Flavobacteriales</taxon>
        <taxon>Weeksellaceae</taxon>
        <taxon>Chryseobacterium group</taxon>
        <taxon>Chryseobacterium</taxon>
    </lineage>
</organism>
<evidence type="ECO:0000313" key="2">
    <source>
        <dbReference type="EMBL" id="KFF29165.1"/>
    </source>
</evidence>
<feature type="transmembrane region" description="Helical" evidence="1">
    <location>
        <begin position="67"/>
        <end position="86"/>
    </location>
</feature>
<comment type="caution">
    <text evidence="2">The sequence shown here is derived from an EMBL/GenBank/DDBJ whole genome shotgun (WGS) entry which is preliminary data.</text>
</comment>
<evidence type="ECO:0000256" key="1">
    <source>
        <dbReference type="SAM" id="Phobius"/>
    </source>
</evidence>
<accession>A0A086BJQ1</accession>
<keyword evidence="1" id="KW-0812">Transmembrane</keyword>
<keyword evidence="3" id="KW-1185">Reference proteome</keyword>
<dbReference type="Proteomes" id="UP000028709">
    <property type="component" value="Unassembled WGS sequence"/>
</dbReference>
<proteinExistence type="predicted"/>
<reference evidence="2 3" key="1">
    <citation type="submission" date="2014-07" db="EMBL/GenBank/DDBJ databases">
        <title>Genome of Chryseobacterium piperi CTM.</title>
        <authorList>
            <person name="Pipes S.E."/>
            <person name="Stropko S.J."/>
            <person name="Newman J.D."/>
        </authorList>
    </citation>
    <scope>NUCLEOTIDE SEQUENCE [LARGE SCALE GENOMIC DNA]</scope>
    <source>
        <strain evidence="2 3">CTM</strain>
    </source>
</reference>
<dbReference type="KEGG" id="cpip:CJF12_06930"/>
<dbReference type="AlphaFoldDB" id="A0A086BJQ1"/>
<dbReference type="eggNOG" id="ENOG5030083">
    <property type="taxonomic scope" value="Bacteria"/>
</dbReference>
<feature type="transmembrane region" description="Helical" evidence="1">
    <location>
        <begin position="98"/>
        <end position="116"/>
    </location>
</feature>
<protein>
    <submittedName>
        <fullName evidence="2">Uncharacterized protein</fullName>
    </submittedName>
</protein>